<comment type="caution">
    <text evidence="2">The sequence shown here is derived from an EMBL/GenBank/DDBJ whole genome shotgun (WGS) entry which is preliminary data.</text>
</comment>
<dbReference type="AlphaFoldDB" id="A0A7C0XBL1"/>
<name>A0A7C0XBL1_UNCW3</name>
<keyword evidence="1" id="KW-0732">Signal</keyword>
<organism evidence="2">
    <name type="scientific">candidate division WOR-3 bacterium</name>
    <dbReference type="NCBI Taxonomy" id="2052148"/>
    <lineage>
        <taxon>Bacteria</taxon>
        <taxon>Bacteria division WOR-3</taxon>
    </lineage>
</organism>
<gene>
    <name evidence="2" type="ORF">ENG67_05425</name>
</gene>
<accession>A0A7C0XBL1</accession>
<sequence length="269" mass="30028">MRVLRALAMVFLISVLWTGGAVGDQEAGLCPKVLSFLREKLKAKAECKGVRFDEKVNMYIVRLMVDLGKVKMPVAAYVSKDKKILFLGKVFDFGTGELLTVKHLEGLKPKMPELRVDLSQLPSKGPFLGHGGEQLVLVASPHCPHCRKVLPELISAVKRHEKKYTLNYVHAGRLSPEEENRLVSCVRERAPQLFWDFLAQLYSEGLQKARQWLEEKAFPYDKCGKATTNQPAVPGIRAVPSLVLADGSVLTGENEIEDFIKKMDGEGKQ</sequence>
<evidence type="ECO:0000256" key="1">
    <source>
        <dbReference type="SAM" id="SignalP"/>
    </source>
</evidence>
<dbReference type="Gene3D" id="3.40.30.10">
    <property type="entry name" value="Glutaredoxin"/>
    <property type="match status" value="1"/>
</dbReference>
<evidence type="ECO:0008006" key="3">
    <source>
        <dbReference type="Google" id="ProtNLM"/>
    </source>
</evidence>
<dbReference type="InterPro" id="IPR036249">
    <property type="entry name" value="Thioredoxin-like_sf"/>
</dbReference>
<protein>
    <recommendedName>
        <fullName evidence="3">Thioredoxin-like fold domain-containing protein</fullName>
    </recommendedName>
</protein>
<proteinExistence type="predicted"/>
<feature type="chain" id="PRO_5027950646" description="Thioredoxin-like fold domain-containing protein" evidence="1">
    <location>
        <begin position="24"/>
        <end position="269"/>
    </location>
</feature>
<reference evidence="2" key="1">
    <citation type="journal article" date="2020" name="mSystems">
        <title>Genome- and Community-Level Interaction Insights into Carbon Utilization and Element Cycling Functions of Hydrothermarchaeota in Hydrothermal Sediment.</title>
        <authorList>
            <person name="Zhou Z."/>
            <person name="Liu Y."/>
            <person name="Xu W."/>
            <person name="Pan J."/>
            <person name="Luo Z.H."/>
            <person name="Li M."/>
        </authorList>
    </citation>
    <scope>NUCLEOTIDE SEQUENCE [LARGE SCALE GENOMIC DNA]</scope>
    <source>
        <strain evidence="2">HyVt-237</strain>
    </source>
</reference>
<evidence type="ECO:0000313" key="2">
    <source>
        <dbReference type="EMBL" id="HDM90627.1"/>
    </source>
</evidence>
<feature type="signal peptide" evidence="1">
    <location>
        <begin position="1"/>
        <end position="23"/>
    </location>
</feature>
<dbReference type="Proteomes" id="UP000885931">
    <property type="component" value="Unassembled WGS sequence"/>
</dbReference>
<dbReference type="SUPFAM" id="SSF52833">
    <property type="entry name" value="Thioredoxin-like"/>
    <property type="match status" value="1"/>
</dbReference>
<dbReference type="EMBL" id="DRBW01000202">
    <property type="protein sequence ID" value="HDM90627.1"/>
    <property type="molecule type" value="Genomic_DNA"/>
</dbReference>